<comment type="caution">
    <text evidence="3">The sequence shown here is derived from an EMBL/GenBank/DDBJ whole genome shotgun (WGS) entry which is preliminary data.</text>
</comment>
<accession>A0A8J4PSS6</accession>
<dbReference type="EMBL" id="AJWJ01000333">
    <property type="protein sequence ID" value="KAF2071839.1"/>
    <property type="molecule type" value="Genomic_DNA"/>
</dbReference>
<dbReference type="Proteomes" id="UP000695562">
    <property type="component" value="Unassembled WGS sequence"/>
</dbReference>
<gene>
    <name evidence="3" type="ORF">CYY_006831</name>
</gene>
<evidence type="ECO:0000256" key="1">
    <source>
        <dbReference type="SAM" id="Coils"/>
    </source>
</evidence>
<feature type="non-terminal residue" evidence="3">
    <location>
        <position position="184"/>
    </location>
</feature>
<feature type="coiled-coil region" evidence="1">
    <location>
        <begin position="77"/>
        <end position="152"/>
    </location>
</feature>
<evidence type="ECO:0000313" key="4">
    <source>
        <dbReference type="Proteomes" id="UP000695562"/>
    </source>
</evidence>
<proteinExistence type="predicted"/>
<keyword evidence="4" id="KW-1185">Reference proteome</keyword>
<evidence type="ECO:0000256" key="2">
    <source>
        <dbReference type="SAM" id="MobiDB-lite"/>
    </source>
</evidence>
<keyword evidence="1" id="KW-0175">Coiled coil</keyword>
<dbReference type="AlphaFoldDB" id="A0A8J4PSS6"/>
<name>A0A8J4PSS6_9MYCE</name>
<feature type="region of interest" description="Disordered" evidence="2">
    <location>
        <begin position="161"/>
        <end position="184"/>
    </location>
</feature>
<reference evidence="3" key="1">
    <citation type="submission" date="2020-01" db="EMBL/GenBank/DDBJ databases">
        <title>Development of genomics and gene disruption for Polysphondylium violaceum indicates a role for the polyketide synthase stlB in stalk morphogenesis.</title>
        <authorList>
            <person name="Narita B."/>
            <person name="Kawabe Y."/>
            <person name="Kin K."/>
            <person name="Saito T."/>
            <person name="Gibbs R."/>
            <person name="Kuspa A."/>
            <person name="Muzny D."/>
            <person name="Queller D."/>
            <person name="Richards S."/>
            <person name="Strassman J."/>
            <person name="Sucgang R."/>
            <person name="Worley K."/>
            <person name="Schaap P."/>
        </authorList>
    </citation>
    <scope>NUCLEOTIDE SEQUENCE</scope>
    <source>
        <strain evidence="3">QSvi11</strain>
    </source>
</reference>
<sequence length="184" mass="21685">MQRYIGLSKCIHSRFISIRSFSSSISNNSNSSSTIFNNKYDLKDLEEQKRESKLKFEKPNIISRLSKEEKLIVKKQLKKESSKEAKYLREVQEQNEKELKKLLKKQKKLKETIGQLEEEDDDLRFLYSISSLEELQQELADVEIQLQKFKLKQENKNIIILPPPSLATPTKEIDQKQPKKTKKQ</sequence>
<organism evidence="3 4">
    <name type="scientific">Polysphondylium violaceum</name>
    <dbReference type="NCBI Taxonomy" id="133409"/>
    <lineage>
        <taxon>Eukaryota</taxon>
        <taxon>Amoebozoa</taxon>
        <taxon>Evosea</taxon>
        <taxon>Eumycetozoa</taxon>
        <taxon>Dictyostelia</taxon>
        <taxon>Dictyosteliales</taxon>
        <taxon>Dictyosteliaceae</taxon>
        <taxon>Polysphondylium</taxon>
    </lineage>
</organism>
<evidence type="ECO:0000313" key="3">
    <source>
        <dbReference type="EMBL" id="KAF2071839.1"/>
    </source>
</evidence>
<protein>
    <submittedName>
        <fullName evidence="3">Uncharacterized protein</fullName>
    </submittedName>
</protein>